<dbReference type="Proteomes" id="UP000625711">
    <property type="component" value="Unassembled WGS sequence"/>
</dbReference>
<dbReference type="AlphaFoldDB" id="A0A834IYV8"/>
<sequence>MDLADSITSSEINNTSVASRNFAALLENNRTEFVISKFENYLIFIISQYAKVGNLYAVTLEQLENGVLNPSPVYDIRHLFGDDSIEIEAGVRFVVGQLNIRTPIVMCLTLINYELETLRLVVEALKIHFSIQENGNLNSE</sequence>
<dbReference type="InterPro" id="IPR053720">
    <property type="entry name" value="Psm_Assembly_Chaperone"/>
</dbReference>
<proteinExistence type="predicted"/>
<dbReference type="PANTHER" id="PTHR31051">
    <property type="entry name" value="PROTEASOME ASSEMBLY CHAPERONE 3"/>
    <property type="match status" value="1"/>
</dbReference>
<dbReference type="Pfam" id="PF10178">
    <property type="entry name" value="PAC3"/>
    <property type="match status" value="1"/>
</dbReference>
<dbReference type="GO" id="GO:0043248">
    <property type="term" value="P:proteasome assembly"/>
    <property type="evidence" value="ECO:0007669"/>
    <property type="project" value="InterPro"/>
</dbReference>
<protein>
    <recommendedName>
        <fullName evidence="3">Proteasome assembly chaperone 3</fullName>
    </recommendedName>
</protein>
<gene>
    <name evidence="1" type="ORF">GWI33_005351</name>
</gene>
<dbReference type="OrthoDB" id="6752069at2759"/>
<comment type="caution">
    <text evidence="1">The sequence shown here is derived from an EMBL/GenBank/DDBJ whole genome shotgun (WGS) entry which is preliminary data.</text>
</comment>
<dbReference type="Gene3D" id="3.30.230.90">
    <property type="match status" value="1"/>
</dbReference>
<accession>A0A834IYV8</accession>
<dbReference type="EMBL" id="JAACXV010000026">
    <property type="protein sequence ID" value="KAF7286433.1"/>
    <property type="molecule type" value="Genomic_DNA"/>
</dbReference>
<dbReference type="PANTHER" id="PTHR31051:SF1">
    <property type="entry name" value="PROTEASOME ASSEMBLY CHAPERONE 3"/>
    <property type="match status" value="1"/>
</dbReference>
<evidence type="ECO:0008006" key="3">
    <source>
        <dbReference type="Google" id="ProtNLM"/>
    </source>
</evidence>
<evidence type="ECO:0000313" key="1">
    <source>
        <dbReference type="EMBL" id="KAF7286433.1"/>
    </source>
</evidence>
<reference evidence="1" key="1">
    <citation type="submission" date="2020-08" db="EMBL/GenBank/DDBJ databases">
        <title>Genome sequencing and assembly of the red palm weevil Rhynchophorus ferrugineus.</title>
        <authorList>
            <person name="Dias G.B."/>
            <person name="Bergman C.M."/>
            <person name="Manee M."/>
        </authorList>
    </citation>
    <scope>NUCLEOTIDE SEQUENCE</scope>
    <source>
        <strain evidence="1">AA-2017</strain>
        <tissue evidence="1">Whole larva</tissue>
    </source>
</reference>
<name>A0A834IYV8_RHYFE</name>
<keyword evidence="2" id="KW-1185">Reference proteome</keyword>
<dbReference type="InterPro" id="IPR018788">
    <property type="entry name" value="Proteasome_assmbl_chp_3"/>
</dbReference>
<evidence type="ECO:0000313" key="2">
    <source>
        <dbReference type="Proteomes" id="UP000625711"/>
    </source>
</evidence>
<organism evidence="1 2">
    <name type="scientific">Rhynchophorus ferrugineus</name>
    <name type="common">Red palm weevil</name>
    <name type="synonym">Curculio ferrugineus</name>
    <dbReference type="NCBI Taxonomy" id="354439"/>
    <lineage>
        <taxon>Eukaryota</taxon>
        <taxon>Metazoa</taxon>
        <taxon>Ecdysozoa</taxon>
        <taxon>Arthropoda</taxon>
        <taxon>Hexapoda</taxon>
        <taxon>Insecta</taxon>
        <taxon>Pterygota</taxon>
        <taxon>Neoptera</taxon>
        <taxon>Endopterygota</taxon>
        <taxon>Coleoptera</taxon>
        <taxon>Polyphaga</taxon>
        <taxon>Cucujiformia</taxon>
        <taxon>Curculionidae</taxon>
        <taxon>Dryophthorinae</taxon>
        <taxon>Rhynchophorus</taxon>
    </lineage>
</organism>